<proteinExistence type="predicted"/>
<organism evidence="1 2">
    <name type="scientific">Prevotella communis</name>
    <dbReference type="NCBI Taxonomy" id="2913614"/>
    <lineage>
        <taxon>Bacteria</taxon>
        <taxon>Pseudomonadati</taxon>
        <taxon>Bacteroidota</taxon>
        <taxon>Bacteroidia</taxon>
        <taxon>Bacteroidales</taxon>
        <taxon>Prevotellaceae</taxon>
        <taxon>Prevotella</taxon>
    </lineage>
</organism>
<sequence>MHDFSAFFSEKLKCVFCLICLKAMSKCLSLPGIQKVWYIPCNRLPDDVVYRAVAGIPISLQETPTIITLNGEAVCEVEQSFDNNSYIEKAKLQFLTLDDVPADQHPTFVIKTANNELYLLGAKERPYPTVKITSSTGQPDGDASVRKYEVSFTARKALALCTG</sequence>
<dbReference type="Proteomes" id="UP000199134">
    <property type="component" value="Unassembled WGS sequence"/>
</dbReference>
<dbReference type="EMBL" id="FNIW01000003">
    <property type="protein sequence ID" value="SDN80889.1"/>
    <property type="molecule type" value="Genomic_DNA"/>
</dbReference>
<comment type="caution">
    <text evidence="1">The sequence shown here is derived from an EMBL/GenBank/DDBJ whole genome shotgun (WGS) entry which is preliminary data.</text>
</comment>
<reference evidence="2" key="1">
    <citation type="submission" date="2016-10" db="EMBL/GenBank/DDBJ databases">
        <authorList>
            <person name="de Groot N.N."/>
        </authorList>
    </citation>
    <scope>NUCLEOTIDE SEQUENCE [LARGE SCALE GENOMIC DNA]</scope>
    <source>
        <strain evidence="2">BP1-145</strain>
    </source>
</reference>
<protein>
    <submittedName>
        <fullName evidence="1">Uncharacterized protein</fullName>
    </submittedName>
</protein>
<accession>A0A1H0EF40</accession>
<dbReference type="AlphaFoldDB" id="A0A1H0EF40"/>
<evidence type="ECO:0000313" key="1">
    <source>
        <dbReference type="EMBL" id="SDN80889.1"/>
    </source>
</evidence>
<name>A0A1H0EF40_9BACT</name>
<gene>
    <name evidence="1" type="ORF">SAMN04487900_103132</name>
</gene>
<evidence type="ECO:0000313" key="2">
    <source>
        <dbReference type="Proteomes" id="UP000199134"/>
    </source>
</evidence>